<reference evidence="2 3" key="1">
    <citation type="submission" date="2019-03" db="EMBL/GenBank/DDBJ databases">
        <title>Draft genome sequences of novel Actinobacteria.</title>
        <authorList>
            <person name="Sahin N."/>
            <person name="Ay H."/>
            <person name="Saygin H."/>
        </authorList>
    </citation>
    <scope>NUCLEOTIDE SEQUENCE [LARGE SCALE GENOMIC DNA]</scope>
    <source>
        <strain evidence="2 3">KC310</strain>
    </source>
</reference>
<evidence type="ECO:0000313" key="3">
    <source>
        <dbReference type="Proteomes" id="UP000295258"/>
    </source>
</evidence>
<dbReference type="Pfam" id="PF13560">
    <property type="entry name" value="HTH_31"/>
    <property type="match status" value="1"/>
</dbReference>
<evidence type="ECO:0000259" key="1">
    <source>
        <dbReference type="PROSITE" id="PS50943"/>
    </source>
</evidence>
<name>A0A4R4VMN5_9ACTN</name>
<gene>
    <name evidence="2" type="ORF">E1292_17290</name>
</gene>
<dbReference type="InterPro" id="IPR010982">
    <property type="entry name" value="Lambda_DNA-bd_dom_sf"/>
</dbReference>
<comment type="caution">
    <text evidence="2">The sequence shown here is derived from an EMBL/GenBank/DDBJ whole genome shotgun (WGS) entry which is preliminary data.</text>
</comment>
<dbReference type="SMART" id="SM00530">
    <property type="entry name" value="HTH_XRE"/>
    <property type="match status" value="1"/>
</dbReference>
<dbReference type="EMBL" id="SMKO01000040">
    <property type="protein sequence ID" value="TDD05227.1"/>
    <property type="molecule type" value="Genomic_DNA"/>
</dbReference>
<dbReference type="CDD" id="cd00093">
    <property type="entry name" value="HTH_XRE"/>
    <property type="match status" value="1"/>
</dbReference>
<feature type="domain" description="HTH cro/C1-type" evidence="1">
    <location>
        <begin position="34"/>
        <end position="78"/>
    </location>
</feature>
<proteinExistence type="predicted"/>
<dbReference type="Gene3D" id="1.10.260.40">
    <property type="entry name" value="lambda repressor-like DNA-binding domains"/>
    <property type="match status" value="1"/>
</dbReference>
<dbReference type="Proteomes" id="UP000295258">
    <property type="component" value="Unassembled WGS sequence"/>
</dbReference>
<dbReference type="PROSITE" id="PS50943">
    <property type="entry name" value="HTH_CROC1"/>
    <property type="match status" value="1"/>
</dbReference>
<evidence type="ECO:0000313" key="2">
    <source>
        <dbReference type="EMBL" id="TDD05227.1"/>
    </source>
</evidence>
<organism evidence="2 3">
    <name type="scientific">Nonomuraea deserti</name>
    <dbReference type="NCBI Taxonomy" id="1848322"/>
    <lineage>
        <taxon>Bacteria</taxon>
        <taxon>Bacillati</taxon>
        <taxon>Actinomycetota</taxon>
        <taxon>Actinomycetes</taxon>
        <taxon>Streptosporangiales</taxon>
        <taxon>Streptosporangiaceae</taxon>
        <taxon>Nonomuraea</taxon>
    </lineage>
</organism>
<dbReference type="SUPFAM" id="SSF47413">
    <property type="entry name" value="lambda repressor-like DNA-binding domains"/>
    <property type="match status" value="1"/>
</dbReference>
<dbReference type="AlphaFoldDB" id="A0A4R4VMN5"/>
<dbReference type="GO" id="GO:0003677">
    <property type="term" value="F:DNA binding"/>
    <property type="evidence" value="ECO:0007669"/>
    <property type="project" value="InterPro"/>
</dbReference>
<accession>A0A4R4VMN5</accession>
<protein>
    <submittedName>
        <fullName evidence="2">Transcriptional regulator</fullName>
    </submittedName>
</protein>
<sequence>MSPNDDKSGVPMYARTPADLGRLVRWRRRALARTQQALADQVGVSRQWIVRLEAGRSTLEVGLVMRTLRALGLTIEISDPAEPAPVVLPHRPIDLDEVLAAVRRNP</sequence>
<dbReference type="InterPro" id="IPR001387">
    <property type="entry name" value="Cro/C1-type_HTH"/>
</dbReference>
<keyword evidence="3" id="KW-1185">Reference proteome</keyword>